<dbReference type="EMBL" id="JANRMS010000716">
    <property type="protein sequence ID" value="KAJ3535365.1"/>
    <property type="molecule type" value="Genomic_DNA"/>
</dbReference>
<organism evidence="1 2">
    <name type="scientific">Fusarium decemcellulare</name>
    <dbReference type="NCBI Taxonomy" id="57161"/>
    <lineage>
        <taxon>Eukaryota</taxon>
        <taxon>Fungi</taxon>
        <taxon>Dikarya</taxon>
        <taxon>Ascomycota</taxon>
        <taxon>Pezizomycotina</taxon>
        <taxon>Sordariomycetes</taxon>
        <taxon>Hypocreomycetidae</taxon>
        <taxon>Hypocreales</taxon>
        <taxon>Nectriaceae</taxon>
        <taxon>Fusarium</taxon>
        <taxon>Fusarium decemcellulare species complex</taxon>
    </lineage>
</organism>
<accession>A0ACC1SAP1</accession>
<evidence type="ECO:0000313" key="1">
    <source>
        <dbReference type="EMBL" id="KAJ3535365.1"/>
    </source>
</evidence>
<protein>
    <submittedName>
        <fullName evidence="1">Uncharacterized protein</fullName>
    </submittedName>
</protein>
<dbReference type="Proteomes" id="UP001148629">
    <property type="component" value="Unassembled WGS sequence"/>
</dbReference>
<comment type="caution">
    <text evidence="1">The sequence shown here is derived from an EMBL/GenBank/DDBJ whole genome shotgun (WGS) entry which is preliminary data.</text>
</comment>
<evidence type="ECO:0000313" key="2">
    <source>
        <dbReference type="Proteomes" id="UP001148629"/>
    </source>
</evidence>
<sequence length="566" mass="63127">MLSPNATDESLGANQVTNSFGVTDIRDDPEGQLPTPSFLGGNSIISVTREGSLQPSIQRERCTAFETGIFPLLGMDMTTPQTTSSSTQQNQPRHPNSSLPDAREMIVLFNFYRHRVHPFQFVLDDVDEIERSMCSLINGDMEAPQCDAHFLGLMHAIFSLGAQFSDLAPTVRVPKYQKHLKHALSLLGTFDYLWNPSKRLIQTFLILGHVLQNDMNPRAAWILGGTTIRLALSVGLHQPESIARSIRISPAEAQNLRLAIVWQDTLLSLAFDQPPASQMMDIGSDLPALAREGGSGVELTYRQAMNWICHLALRYLSAPSDTTSKERYHEIFQAFDALQRSVAPHLKSQTKCCSIQEIQEHHSLELHANCVLSTLCRPILSRAVKRAVGEDVSSRILERFQESLKRSVCALIRLRSISSHSTRSWAFVHNGLSSALLLSFIKGAKATEDTRKIQAKLIQSLTETHEDVGQLSIAHKKALKALQALQKLAEDDVANESATREEEGQESTNNQDEVAISHENPSDFQDPSTFEMDDWLRTFEFDSFSPLDAYNFIMSDQILPETGFKG</sequence>
<keyword evidence="2" id="KW-1185">Reference proteome</keyword>
<name>A0ACC1SAP1_9HYPO</name>
<reference evidence="1" key="1">
    <citation type="submission" date="2022-08" db="EMBL/GenBank/DDBJ databases">
        <title>Genome Sequence of Fusarium decemcellulare.</title>
        <authorList>
            <person name="Buettner E."/>
        </authorList>
    </citation>
    <scope>NUCLEOTIDE SEQUENCE</scope>
    <source>
        <strain evidence="1">Babe19</strain>
    </source>
</reference>
<proteinExistence type="predicted"/>
<gene>
    <name evidence="1" type="ORF">NM208_g7159</name>
</gene>